<dbReference type="EMBL" id="JABSTQ010011203">
    <property type="protein sequence ID" value="KAG0414099.1"/>
    <property type="molecule type" value="Genomic_DNA"/>
</dbReference>
<organism evidence="1 2">
    <name type="scientific">Ixodes persulcatus</name>
    <name type="common">Taiga tick</name>
    <dbReference type="NCBI Taxonomy" id="34615"/>
    <lineage>
        <taxon>Eukaryota</taxon>
        <taxon>Metazoa</taxon>
        <taxon>Ecdysozoa</taxon>
        <taxon>Arthropoda</taxon>
        <taxon>Chelicerata</taxon>
        <taxon>Arachnida</taxon>
        <taxon>Acari</taxon>
        <taxon>Parasitiformes</taxon>
        <taxon>Ixodida</taxon>
        <taxon>Ixodoidea</taxon>
        <taxon>Ixodidae</taxon>
        <taxon>Ixodinae</taxon>
        <taxon>Ixodes</taxon>
    </lineage>
</organism>
<proteinExistence type="predicted"/>
<feature type="non-terminal residue" evidence="1">
    <location>
        <position position="1"/>
    </location>
</feature>
<dbReference type="Proteomes" id="UP000805193">
    <property type="component" value="Unassembled WGS sequence"/>
</dbReference>
<keyword evidence="2" id="KW-1185">Reference proteome</keyword>
<reference evidence="1 2" key="1">
    <citation type="journal article" date="2020" name="Cell">
        <title>Large-Scale Comparative Analyses of Tick Genomes Elucidate Their Genetic Diversity and Vector Capacities.</title>
        <authorList>
            <consortium name="Tick Genome and Microbiome Consortium (TIGMIC)"/>
            <person name="Jia N."/>
            <person name="Wang J."/>
            <person name="Shi W."/>
            <person name="Du L."/>
            <person name="Sun Y."/>
            <person name="Zhan W."/>
            <person name="Jiang J.F."/>
            <person name="Wang Q."/>
            <person name="Zhang B."/>
            <person name="Ji P."/>
            <person name="Bell-Sakyi L."/>
            <person name="Cui X.M."/>
            <person name="Yuan T.T."/>
            <person name="Jiang B.G."/>
            <person name="Yang W.F."/>
            <person name="Lam T.T."/>
            <person name="Chang Q.C."/>
            <person name="Ding S.J."/>
            <person name="Wang X.J."/>
            <person name="Zhu J.G."/>
            <person name="Ruan X.D."/>
            <person name="Zhao L."/>
            <person name="Wei J.T."/>
            <person name="Ye R.Z."/>
            <person name="Que T.C."/>
            <person name="Du C.H."/>
            <person name="Zhou Y.H."/>
            <person name="Cheng J.X."/>
            <person name="Dai P.F."/>
            <person name="Guo W.B."/>
            <person name="Han X.H."/>
            <person name="Huang E.J."/>
            <person name="Li L.F."/>
            <person name="Wei W."/>
            <person name="Gao Y.C."/>
            <person name="Liu J.Z."/>
            <person name="Shao H.Z."/>
            <person name="Wang X."/>
            <person name="Wang C.C."/>
            <person name="Yang T.C."/>
            <person name="Huo Q.B."/>
            <person name="Li W."/>
            <person name="Chen H.Y."/>
            <person name="Chen S.E."/>
            <person name="Zhou L.G."/>
            <person name="Ni X.B."/>
            <person name="Tian J.H."/>
            <person name="Sheng Y."/>
            <person name="Liu T."/>
            <person name="Pan Y.S."/>
            <person name="Xia L.Y."/>
            <person name="Li J."/>
            <person name="Zhao F."/>
            <person name="Cao W.C."/>
        </authorList>
    </citation>
    <scope>NUCLEOTIDE SEQUENCE [LARGE SCALE GENOMIC DNA]</scope>
    <source>
        <strain evidence="1">Iper-2018</strain>
    </source>
</reference>
<gene>
    <name evidence="1" type="ORF">HPB47_008739</name>
</gene>
<accession>A0AC60P3X3</accession>
<evidence type="ECO:0000313" key="2">
    <source>
        <dbReference type="Proteomes" id="UP000805193"/>
    </source>
</evidence>
<evidence type="ECO:0000313" key="1">
    <source>
        <dbReference type="EMBL" id="KAG0414099.1"/>
    </source>
</evidence>
<name>A0AC60P3X3_IXOPE</name>
<comment type="caution">
    <text evidence="1">The sequence shown here is derived from an EMBL/GenBank/DDBJ whole genome shotgun (WGS) entry which is preliminary data.</text>
</comment>
<protein>
    <submittedName>
        <fullName evidence="1">Uncharacterized protein</fullName>
    </submittedName>
</protein>
<sequence>ALELQVAEQGPKRPNLDFLSRLSQVLESVEESRLQRERFSTGGPEDVLERALGALGSCPPGLGLSTRVEAALGRYRHSQDAIRACSDTALLEPLKLERDAGRSELMQELQAGLQALDAGELQGHVQEISARLEELKRVYGDFLGTSLPSPCEDSPEVLGQQLAQHKAERADDFRKKREDADSARGHFVDALQMLQQAVQSGTSIPGADGRRFSLGYLEACLSNLHHNIQAELAACNLALSADKSPLARLVWRVHNLLTMYLERASSRSVVQCQHTALLEELRPLDWDTSQCMAQAAMEAKRLLRKLKSRLRHRLADLEDLESGDEEERQRVTEEIAKLRQEVQVALSQEEYLLDRLALEQCKHFPELDLLFPDLQLSLHQRYAGLLKSNWELSSFELEGSTLQTSFLAEKMLLRECAIDGPESKELLLSRIASYARVSCKHLLRIRAAFLSKNERHVYLLVPRPAPSLLERRCAPCHAQKALEHVLRALHELHKATGGPIAHGAVHPEMVLFDDQSEEAVLDLPLWTLRSGRSLLPSLDGIDFVAPEQRGGPFCRPSPEGDMFSLGCLALWMLFPGTSFKQTPAGIPDISVLESSQTAQPQLSTIRRLLKAEPQERLTAKEALTSTFFLEAPHKADPPREPHASPAVETDQAVTSPQPQDVSTESRVLLRAIEVCAMAAREDTSVPALQDNAPEGLVNSSPQDLPPEFEDALETRNEAVSPVTDEEMSRESPQVEHQDLLPEDTAATGACEGETEDISEDAPLSTPRLTVAQVLSIAVSTKSKHDPEECSDVLSQTGDSVSDLAENGDYFQTAEPMLEACKRNAVGHQVDGTSSPPLATGEDQATINDCYGK</sequence>